<dbReference type="EMBL" id="AGRW01000051">
    <property type="protein sequence ID" value="EIC01276.1"/>
    <property type="molecule type" value="Genomic_DNA"/>
</dbReference>
<gene>
    <name evidence="2" type="ORF">TresaDRAFT_0413</name>
</gene>
<sequence>MACFTVPLAEAVIVTAVKAVVFRRNADGVIGEAKKEKLAEIKVSIRNLEKMLYGGSFLLAIEHIYHGEVVLYPPFLTAMKNPEDIPEMLHEMATVGVGMAVLVTAVWGAAVGISALFRRRSKRCAGMIRGAV</sequence>
<organism evidence="2 3">
    <name type="scientific">Treponema saccharophilum DSM 2985</name>
    <dbReference type="NCBI Taxonomy" id="907348"/>
    <lineage>
        <taxon>Bacteria</taxon>
        <taxon>Pseudomonadati</taxon>
        <taxon>Spirochaetota</taxon>
        <taxon>Spirochaetia</taxon>
        <taxon>Spirochaetales</taxon>
        <taxon>Treponemataceae</taxon>
        <taxon>Treponema</taxon>
    </lineage>
</organism>
<comment type="caution">
    <text evidence="2">The sequence shown here is derived from an EMBL/GenBank/DDBJ whole genome shotgun (WGS) entry which is preliminary data.</text>
</comment>
<name>H7EMJ1_9SPIR</name>
<keyword evidence="1" id="KW-0472">Membrane</keyword>
<dbReference type="Proteomes" id="UP000003571">
    <property type="component" value="Unassembled WGS sequence"/>
</dbReference>
<dbReference type="eggNOG" id="ENOG5032SXN">
    <property type="taxonomic scope" value="Bacteria"/>
</dbReference>
<keyword evidence="1" id="KW-0812">Transmembrane</keyword>
<evidence type="ECO:0000256" key="1">
    <source>
        <dbReference type="SAM" id="Phobius"/>
    </source>
</evidence>
<dbReference type="STRING" id="907348.TresaDRAFT_0413"/>
<proteinExistence type="predicted"/>
<dbReference type="AlphaFoldDB" id="H7EMJ1"/>
<protein>
    <submittedName>
        <fullName evidence="2">Uncharacterized protein</fullName>
    </submittedName>
</protein>
<dbReference type="OrthoDB" id="1770784at2"/>
<keyword evidence="1" id="KW-1133">Transmembrane helix</keyword>
<evidence type="ECO:0000313" key="2">
    <source>
        <dbReference type="EMBL" id="EIC01276.1"/>
    </source>
</evidence>
<reference evidence="2 3" key="1">
    <citation type="submission" date="2011-09" db="EMBL/GenBank/DDBJ databases">
        <title>The draft genome of Treponema saccharophilum DSM 2985.</title>
        <authorList>
            <consortium name="US DOE Joint Genome Institute (JGI-PGF)"/>
            <person name="Lucas S."/>
            <person name="Copeland A."/>
            <person name="Lapidus A."/>
            <person name="Glavina del Rio T."/>
            <person name="Dalin E."/>
            <person name="Tice H."/>
            <person name="Bruce D."/>
            <person name="Goodwin L."/>
            <person name="Pitluck S."/>
            <person name="Peters L."/>
            <person name="Kyrpides N."/>
            <person name="Mavromatis K."/>
            <person name="Ivanova N."/>
            <person name="Markowitz V."/>
            <person name="Cheng J.-F."/>
            <person name="Hugenholtz P."/>
            <person name="Woyke T."/>
            <person name="Wu D."/>
            <person name="Gronow S."/>
            <person name="Wellnitz S."/>
            <person name="Brambilla E."/>
            <person name="Klenk H.-P."/>
            <person name="Eisen J.A."/>
        </authorList>
    </citation>
    <scope>NUCLEOTIDE SEQUENCE [LARGE SCALE GENOMIC DNA]</scope>
    <source>
        <strain evidence="2 3">DSM 2985</strain>
    </source>
</reference>
<accession>H7EMJ1</accession>
<dbReference type="RefSeq" id="WP_002705545.1">
    <property type="nucleotide sequence ID" value="NZ_AGRW01000051.1"/>
</dbReference>
<dbReference type="PATRIC" id="fig|907348.3.peg.2166"/>
<feature type="transmembrane region" description="Helical" evidence="1">
    <location>
        <begin position="92"/>
        <end position="117"/>
    </location>
</feature>
<evidence type="ECO:0000313" key="3">
    <source>
        <dbReference type="Proteomes" id="UP000003571"/>
    </source>
</evidence>
<keyword evidence="3" id="KW-1185">Reference proteome</keyword>